<dbReference type="PANTHER" id="PTHR12110">
    <property type="entry name" value="HYDROXYPYRUVATE ISOMERASE"/>
    <property type="match status" value="1"/>
</dbReference>
<feature type="non-terminal residue" evidence="2">
    <location>
        <position position="1"/>
    </location>
</feature>
<sequence length="262" mass="29080">QHGFKTVQIRVDDPQSIKDKDIVRLKSMFDSRGFPMPQTVGNYGGDLIAEDENVRKNEIKFVKRMINVSSRLGSPNTYLRPGSLNPKGGWTPHPKNHSTEVWDRLVDSTKQICNVAENEGMMIAVEGGTVCPVDTPQKMKDLIDDVGSKNLGLNMDPVNFIGSLDIAYDTTSLINEFYALIPDRILGAHAKDFTVVDSLLPHFEESIIGQPESMLDNEALLLGLQKVNPKAHVLVEHLPDDKIPLAATGIRDIAERIGIKWD</sequence>
<proteinExistence type="predicted"/>
<dbReference type="SUPFAM" id="SSF51658">
    <property type="entry name" value="Xylose isomerase-like"/>
    <property type="match status" value="1"/>
</dbReference>
<evidence type="ECO:0000259" key="1">
    <source>
        <dbReference type="Pfam" id="PF01261"/>
    </source>
</evidence>
<protein>
    <recommendedName>
        <fullName evidence="1">Xylose isomerase-like TIM barrel domain-containing protein</fullName>
    </recommendedName>
</protein>
<dbReference type="Gene3D" id="3.20.20.150">
    <property type="entry name" value="Divalent-metal-dependent TIM barrel enzymes"/>
    <property type="match status" value="1"/>
</dbReference>
<dbReference type="InterPro" id="IPR050312">
    <property type="entry name" value="IolE/XylAMocC-like"/>
</dbReference>
<feature type="domain" description="Xylose isomerase-like TIM barrel" evidence="1">
    <location>
        <begin position="1"/>
        <end position="228"/>
    </location>
</feature>
<accession>A0A381UB08</accession>
<evidence type="ECO:0000313" key="2">
    <source>
        <dbReference type="EMBL" id="SVA25370.1"/>
    </source>
</evidence>
<dbReference type="Pfam" id="PF01261">
    <property type="entry name" value="AP_endonuc_2"/>
    <property type="match status" value="1"/>
</dbReference>
<gene>
    <name evidence="2" type="ORF">METZ01_LOCUS78224</name>
</gene>
<reference evidence="2" key="1">
    <citation type="submission" date="2018-05" db="EMBL/GenBank/DDBJ databases">
        <authorList>
            <person name="Lanie J.A."/>
            <person name="Ng W.-L."/>
            <person name="Kazmierczak K.M."/>
            <person name="Andrzejewski T.M."/>
            <person name="Davidsen T.M."/>
            <person name="Wayne K.J."/>
            <person name="Tettelin H."/>
            <person name="Glass J.I."/>
            <person name="Rusch D."/>
            <person name="Podicherti R."/>
            <person name="Tsui H.-C.T."/>
            <person name="Winkler M.E."/>
        </authorList>
    </citation>
    <scope>NUCLEOTIDE SEQUENCE</scope>
</reference>
<dbReference type="InterPro" id="IPR013022">
    <property type="entry name" value="Xyl_isomerase-like_TIM-brl"/>
</dbReference>
<dbReference type="EMBL" id="UINC01006083">
    <property type="protein sequence ID" value="SVA25370.1"/>
    <property type="molecule type" value="Genomic_DNA"/>
</dbReference>
<dbReference type="PANTHER" id="PTHR12110:SF41">
    <property type="entry name" value="INOSOSE DEHYDRATASE"/>
    <property type="match status" value="1"/>
</dbReference>
<dbReference type="InterPro" id="IPR036237">
    <property type="entry name" value="Xyl_isomerase-like_sf"/>
</dbReference>
<organism evidence="2">
    <name type="scientific">marine metagenome</name>
    <dbReference type="NCBI Taxonomy" id="408172"/>
    <lineage>
        <taxon>unclassified sequences</taxon>
        <taxon>metagenomes</taxon>
        <taxon>ecological metagenomes</taxon>
    </lineage>
</organism>
<dbReference type="AlphaFoldDB" id="A0A381UB08"/>
<name>A0A381UB08_9ZZZZ</name>